<organism evidence="1">
    <name type="scientific">marine sediment metagenome</name>
    <dbReference type="NCBI Taxonomy" id="412755"/>
    <lineage>
        <taxon>unclassified sequences</taxon>
        <taxon>metagenomes</taxon>
        <taxon>ecological metagenomes</taxon>
    </lineage>
</organism>
<evidence type="ECO:0000313" key="1">
    <source>
        <dbReference type="EMBL" id="GAG08222.1"/>
    </source>
</evidence>
<dbReference type="EMBL" id="BARS01025790">
    <property type="protein sequence ID" value="GAG08222.1"/>
    <property type="molecule type" value="Genomic_DNA"/>
</dbReference>
<name>X0VA44_9ZZZZ</name>
<dbReference type="AlphaFoldDB" id="X0VA44"/>
<comment type="caution">
    <text evidence="1">The sequence shown here is derived from an EMBL/GenBank/DDBJ whole genome shotgun (WGS) entry which is preliminary data.</text>
</comment>
<accession>X0VA44</accession>
<reference evidence="1" key="1">
    <citation type="journal article" date="2014" name="Front. Microbiol.">
        <title>High frequency of phylogenetically diverse reductive dehalogenase-homologous genes in deep subseafloor sedimentary metagenomes.</title>
        <authorList>
            <person name="Kawai M."/>
            <person name="Futagami T."/>
            <person name="Toyoda A."/>
            <person name="Takaki Y."/>
            <person name="Nishi S."/>
            <person name="Hori S."/>
            <person name="Arai W."/>
            <person name="Tsubouchi T."/>
            <person name="Morono Y."/>
            <person name="Uchiyama I."/>
            <person name="Ito T."/>
            <person name="Fujiyama A."/>
            <person name="Inagaki F."/>
            <person name="Takami H."/>
        </authorList>
    </citation>
    <scope>NUCLEOTIDE SEQUENCE</scope>
    <source>
        <strain evidence="1">Expedition CK06-06</strain>
    </source>
</reference>
<proteinExistence type="predicted"/>
<protein>
    <submittedName>
        <fullName evidence="1">Uncharacterized protein</fullName>
    </submittedName>
</protein>
<gene>
    <name evidence="1" type="ORF">S01H1_40714</name>
</gene>
<sequence length="83" mass="9329">MTDSFESKAREIEARLPLPADEHIRDIATALRDAIREERERKINIATIINVLDTFNVKTNNVGDAALRVELAKAISQAIREAE</sequence>